<feature type="transmembrane region" description="Helical" evidence="2">
    <location>
        <begin position="177"/>
        <end position="197"/>
    </location>
</feature>
<gene>
    <name evidence="4" type="ORF">CKO45_06775</name>
</gene>
<evidence type="ECO:0000256" key="2">
    <source>
        <dbReference type="SAM" id="Phobius"/>
    </source>
</evidence>
<evidence type="ECO:0000313" key="4">
    <source>
        <dbReference type="EMBL" id="MBK1657932.1"/>
    </source>
</evidence>
<feature type="transmembrane region" description="Helical" evidence="2">
    <location>
        <begin position="203"/>
        <end position="221"/>
    </location>
</feature>
<dbReference type="InterPro" id="IPR000620">
    <property type="entry name" value="EamA_dom"/>
</dbReference>
<keyword evidence="5" id="KW-1185">Reference proteome</keyword>
<feature type="transmembrane region" description="Helical" evidence="2">
    <location>
        <begin position="342"/>
        <end position="361"/>
    </location>
</feature>
<evidence type="ECO:0000313" key="5">
    <source>
        <dbReference type="Proteomes" id="UP000697995"/>
    </source>
</evidence>
<accession>A0ABS1CVE8</accession>
<feature type="domain" description="EamA" evidence="3">
    <location>
        <begin position="112"/>
        <end position="244"/>
    </location>
</feature>
<feature type="transmembrane region" description="Helical" evidence="2">
    <location>
        <begin position="250"/>
        <end position="271"/>
    </location>
</feature>
<feature type="region of interest" description="Disordered" evidence="1">
    <location>
        <begin position="64"/>
        <end position="102"/>
    </location>
</feature>
<keyword evidence="2" id="KW-1133">Transmembrane helix</keyword>
<feature type="transmembrane region" description="Helical" evidence="2">
    <location>
        <begin position="310"/>
        <end position="330"/>
    </location>
</feature>
<reference evidence="4 5" key="1">
    <citation type="journal article" date="2020" name="Microorganisms">
        <title>Osmotic Adaptation and Compatible Solute Biosynthesis of Phototrophic Bacteria as Revealed from Genome Analyses.</title>
        <authorList>
            <person name="Imhoff J.F."/>
            <person name="Rahn T."/>
            <person name="Kunzel S."/>
            <person name="Keller A."/>
            <person name="Neulinger S.C."/>
        </authorList>
    </citation>
    <scope>NUCLEOTIDE SEQUENCE [LARGE SCALE GENOMIC DNA]</scope>
    <source>
        <strain evidence="4 5">DSM 15382</strain>
    </source>
</reference>
<feature type="transmembrane region" description="Helical" evidence="2">
    <location>
        <begin position="145"/>
        <end position="165"/>
    </location>
</feature>
<dbReference type="PANTHER" id="PTHR22911:SF103">
    <property type="entry name" value="BLR2811 PROTEIN"/>
    <property type="match status" value="1"/>
</dbReference>
<dbReference type="EMBL" id="NRSG01000033">
    <property type="protein sequence ID" value="MBK1657932.1"/>
    <property type="molecule type" value="Genomic_DNA"/>
</dbReference>
<dbReference type="SUPFAM" id="SSF103481">
    <property type="entry name" value="Multidrug resistance efflux transporter EmrE"/>
    <property type="match status" value="2"/>
</dbReference>
<protein>
    <recommendedName>
        <fullName evidence="3">EamA domain-containing protein</fullName>
    </recommendedName>
</protein>
<proteinExistence type="predicted"/>
<feature type="compositionally biased region" description="Low complexity" evidence="1">
    <location>
        <begin position="89"/>
        <end position="99"/>
    </location>
</feature>
<feature type="transmembrane region" description="Helical" evidence="2">
    <location>
        <begin position="283"/>
        <end position="304"/>
    </location>
</feature>
<dbReference type="Proteomes" id="UP000697995">
    <property type="component" value="Unassembled WGS sequence"/>
</dbReference>
<evidence type="ECO:0000259" key="3">
    <source>
        <dbReference type="Pfam" id="PF00892"/>
    </source>
</evidence>
<dbReference type="InterPro" id="IPR037185">
    <property type="entry name" value="EmrE-like"/>
</dbReference>
<keyword evidence="2" id="KW-0812">Transmembrane</keyword>
<organism evidence="4 5">
    <name type="scientific">Paracraurococcus ruber</name>
    <dbReference type="NCBI Taxonomy" id="77675"/>
    <lineage>
        <taxon>Bacteria</taxon>
        <taxon>Pseudomonadati</taxon>
        <taxon>Pseudomonadota</taxon>
        <taxon>Alphaproteobacteria</taxon>
        <taxon>Acetobacterales</taxon>
        <taxon>Roseomonadaceae</taxon>
        <taxon>Paracraurococcus</taxon>
    </lineage>
</organism>
<dbReference type="Pfam" id="PF00892">
    <property type="entry name" value="EamA"/>
    <property type="match status" value="2"/>
</dbReference>
<sequence>MADRLGTPRPPGAWGCDPIRGPRHGTGLGVAGCKPSANPTALQACRDDKSVPIGMRLIWEAGRRLPGKPSRPTVPGGHGGAARRVTQDPRAPAAPVAPAAAPPPAPAQRILLGILFMCLSGLLFPVMSSFAKILGAEYSSLQVSWARAFGHILFLLAVFLPRYGVGVLRTRRPGTQLLRSSLLFTSNLSHFFAITFIPIAKAAAISLAAPLIVALLAWPMLGERTTRARVAALCLGFLGVLVVIRPGTALFHPASLLVLVSASCYAVYQILTRRVAGADTPETSALFSSVVGAFGMLLVLPFIWRTPETLFHIALFCGMGVLGAVGHYCVARAFGYAPANVVSPFQYFQLLGSVAVGWLVFGDWPDAGVWIGAAVIVAAGLWIGWNQARRR</sequence>
<dbReference type="PANTHER" id="PTHR22911">
    <property type="entry name" value="ACYL-MALONYL CONDENSING ENZYME-RELATED"/>
    <property type="match status" value="1"/>
</dbReference>
<feature type="transmembrane region" description="Helical" evidence="2">
    <location>
        <begin position="228"/>
        <end position="244"/>
    </location>
</feature>
<name>A0ABS1CVE8_9PROT</name>
<comment type="caution">
    <text evidence="4">The sequence shown here is derived from an EMBL/GenBank/DDBJ whole genome shotgun (WGS) entry which is preliminary data.</text>
</comment>
<keyword evidence="2" id="KW-0472">Membrane</keyword>
<feature type="transmembrane region" description="Helical" evidence="2">
    <location>
        <begin position="367"/>
        <end position="385"/>
    </location>
</feature>
<feature type="transmembrane region" description="Helical" evidence="2">
    <location>
        <begin position="110"/>
        <end position="133"/>
    </location>
</feature>
<feature type="domain" description="EamA" evidence="3">
    <location>
        <begin position="254"/>
        <end position="382"/>
    </location>
</feature>
<evidence type="ECO:0000256" key="1">
    <source>
        <dbReference type="SAM" id="MobiDB-lite"/>
    </source>
</evidence>